<dbReference type="Pfam" id="PF13021">
    <property type="entry name" value="DUF3885"/>
    <property type="match status" value="1"/>
</dbReference>
<protein>
    <recommendedName>
        <fullName evidence="1">DUF3885 domain-containing protein</fullName>
    </recommendedName>
</protein>
<evidence type="ECO:0000259" key="1">
    <source>
        <dbReference type="Pfam" id="PF13021"/>
    </source>
</evidence>
<reference evidence="2 3" key="1">
    <citation type="submission" date="2019-10" db="EMBL/GenBank/DDBJ databases">
        <authorList>
            <person name="Karimi E."/>
        </authorList>
    </citation>
    <scope>NUCLEOTIDE SEQUENCE [LARGE SCALE GENOMIC DNA]</scope>
    <source>
        <strain evidence="2">Bacillus sp. 348</strain>
    </source>
</reference>
<proteinExistence type="predicted"/>
<evidence type="ECO:0000313" key="3">
    <source>
        <dbReference type="Proteomes" id="UP000433089"/>
    </source>
</evidence>
<sequence length="220" mass="26391">MEGHEMSDQTNRFLKSHFPDLVLTPSLFYRWPFGLRFEVADWSLGEESVVLEKAGDRALKIVRYAFDPEDDILLVTDVYTQHEHELTNQKLLVYQKYADRQVRHRLRHERLTYIQPKQEETMKRERFTLKCQLQDIRLRPLLQAICQEDFYKPNQIMKGKLGYDIYLINLSKQMIFHLYDDRGCDLIAPDPEHLRPVYEGLQHWLLDYDRAQMDQLFAGK</sequence>
<dbReference type="EMBL" id="CABWLH010000008">
    <property type="protein sequence ID" value="VXB05942.1"/>
    <property type="molecule type" value="Genomic_DNA"/>
</dbReference>
<dbReference type="AlphaFoldDB" id="A0A653ML82"/>
<dbReference type="InterPro" id="IPR024976">
    <property type="entry name" value="DUF3885"/>
</dbReference>
<name>A0A653ML82_BACAB</name>
<feature type="domain" description="DUF3885" evidence="1">
    <location>
        <begin position="12"/>
        <end position="209"/>
    </location>
</feature>
<organism evidence="2 3">
    <name type="scientific">Bacillus altitudinis</name>
    <dbReference type="NCBI Taxonomy" id="293387"/>
    <lineage>
        <taxon>Bacteria</taxon>
        <taxon>Bacillati</taxon>
        <taxon>Bacillota</taxon>
        <taxon>Bacilli</taxon>
        <taxon>Bacillales</taxon>
        <taxon>Bacillaceae</taxon>
        <taxon>Bacillus</taxon>
    </lineage>
</organism>
<gene>
    <name evidence="2" type="ORF">BACI348_30126</name>
</gene>
<accession>A0A653ML82</accession>
<evidence type="ECO:0000313" key="2">
    <source>
        <dbReference type="EMBL" id="VXB05942.1"/>
    </source>
</evidence>
<dbReference type="Proteomes" id="UP000433089">
    <property type="component" value="Unassembled WGS sequence"/>
</dbReference>